<sequence>MAEVGNSLKLVSCNIEGDRHLPEVVAFVKRETPDIVCFQEVYQENVQNLSQKFGMYSYFFPMMKIEKPNAMNFSLHGLWGITIFSRLKPSKVDCFCYTGRKDNIPVFDDTNPNSPNRVLVWVELEKNSSVIRIATTHFTWSPKGQTTSLQLEKFTILNSKLSAIGDLVLCGDFNAPRGKEIWSLLSAKYQDHIPPEVTTTIDPKLHRAGDIQYVVDALFSTPEYEVTSVKVVSGVSDHMGIVGTVSLYSSAPGAEKR</sequence>
<dbReference type="Gene3D" id="3.60.10.10">
    <property type="entry name" value="Endonuclease/exonuclease/phosphatase"/>
    <property type="match status" value="1"/>
</dbReference>
<evidence type="ECO:0000313" key="2">
    <source>
        <dbReference type="EMBL" id="PJC68447.1"/>
    </source>
</evidence>
<reference evidence="3" key="1">
    <citation type="submission" date="2017-09" db="EMBL/GenBank/DDBJ databases">
        <title>Depth-based differentiation of microbial function through sediment-hosted aquifers and enrichment of novel symbionts in the deep terrestrial subsurface.</title>
        <authorList>
            <person name="Probst A.J."/>
            <person name="Ladd B."/>
            <person name="Jarett J.K."/>
            <person name="Geller-Mcgrath D.E."/>
            <person name="Sieber C.M.K."/>
            <person name="Emerson J.B."/>
            <person name="Anantharaman K."/>
            <person name="Thomas B.C."/>
            <person name="Malmstrom R."/>
            <person name="Stieglmeier M."/>
            <person name="Klingl A."/>
            <person name="Woyke T."/>
            <person name="Ryan C.M."/>
            <person name="Banfield J.F."/>
        </authorList>
    </citation>
    <scope>NUCLEOTIDE SEQUENCE [LARGE SCALE GENOMIC DNA]</scope>
</reference>
<dbReference type="Pfam" id="PF03372">
    <property type="entry name" value="Exo_endo_phos"/>
    <property type="match status" value="1"/>
</dbReference>
<evidence type="ECO:0000313" key="3">
    <source>
        <dbReference type="Proteomes" id="UP000229438"/>
    </source>
</evidence>
<dbReference type="Proteomes" id="UP000229438">
    <property type="component" value="Unassembled WGS sequence"/>
</dbReference>
<dbReference type="GO" id="GO:0006506">
    <property type="term" value="P:GPI anchor biosynthetic process"/>
    <property type="evidence" value="ECO:0007669"/>
    <property type="project" value="TreeGrafter"/>
</dbReference>
<dbReference type="InterPro" id="IPR005135">
    <property type="entry name" value="Endo/exonuclease/phosphatase"/>
</dbReference>
<dbReference type="GO" id="GO:0016020">
    <property type="term" value="C:membrane"/>
    <property type="evidence" value="ECO:0007669"/>
    <property type="project" value="GOC"/>
</dbReference>
<gene>
    <name evidence="2" type="ORF">CO015_03970</name>
</gene>
<dbReference type="SUPFAM" id="SSF56219">
    <property type="entry name" value="DNase I-like"/>
    <property type="match status" value="1"/>
</dbReference>
<feature type="domain" description="Endonuclease/exonuclease/phosphatase" evidence="1">
    <location>
        <begin position="12"/>
        <end position="238"/>
    </location>
</feature>
<evidence type="ECO:0000259" key="1">
    <source>
        <dbReference type="Pfam" id="PF03372"/>
    </source>
</evidence>
<accession>A0A2M8G6F5</accession>
<dbReference type="GO" id="GO:0003824">
    <property type="term" value="F:catalytic activity"/>
    <property type="evidence" value="ECO:0007669"/>
    <property type="project" value="InterPro"/>
</dbReference>
<organism evidence="2 3">
    <name type="scientific">candidate division WWE3 bacterium CG_4_8_14_3_um_filter_42_11</name>
    <dbReference type="NCBI Taxonomy" id="1975076"/>
    <lineage>
        <taxon>Bacteria</taxon>
        <taxon>Katanobacteria</taxon>
    </lineage>
</organism>
<dbReference type="InterPro" id="IPR036691">
    <property type="entry name" value="Endo/exonu/phosph_ase_sf"/>
</dbReference>
<dbReference type="PANTHER" id="PTHR14859">
    <property type="entry name" value="CALCOFLUOR WHITE HYPERSENSITIVE PROTEIN PRECURSOR"/>
    <property type="match status" value="1"/>
</dbReference>
<dbReference type="EMBL" id="PFQS01000093">
    <property type="protein sequence ID" value="PJC68447.1"/>
    <property type="molecule type" value="Genomic_DNA"/>
</dbReference>
<dbReference type="InterPro" id="IPR051916">
    <property type="entry name" value="GPI-anchor_lipid_remodeler"/>
</dbReference>
<protein>
    <recommendedName>
        <fullName evidence="1">Endonuclease/exonuclease/phosphatase domain-containing protein</fullName>
    </recommendedName>
</protein>
<comment type="caution">
    <text evidence="2">The sequence shown here is derived from an EMBL/GenBank/DDBJ whole genome shotgun (WGS) entry which is preliminary data.</text>
</comment>
<name>A0A2M8G6F5_UNCKA</name>
<proteinExistence type="predicted"/>
<dbReference type="AlphaFoldDB" id="A0A2M8G6F5"/>
<dbReference type="PANTHER" id="PTHR14859:SF15">
    <property type="entry name" value="ENDONUCLEASE_EXONUCLEASE_PHOSPHATASE DOMAIN-CONTAINING PROTEIN"/>
    <property type="match status" value="1"/>
</dbReference>